<name>A0AAV6V8L1_9ARAC</name>
<evidence type="ECO:0000313" key="1">
    <source>
        <dbReference type="EMBL" id="KAG8191936.1"/>
    </source>
</evidence>
<dbReference type="EMBL" id="JAFNEN010000149">
    <property type="protein sequence ID" value="KAG8191936.1"/>
    <property type="molecule type" value="Genomic_DNA"/>
</dbReference>
<comment type="caution">
    <text evidence="1">The sequence shown here is derived from an EMBL/GenBank/DDBJ whole genome shotgun (WGS) entry which is preliminary data.</text>
</comment>
<reference evidence="1 2" key="1">
    <citation type="journal article" date="2022" name="Nat. Ecol. Evol.">
        <title>A masculinizing supergene underlies an exaggerated male reproductive morph in a spider.</title>
        <authorList>
            <person name="Hendrickx F."/>
            <person name="De Corte Z."/>
            <person name="Sonet G."/>
            <person name="Van Belleghem S.M."/>
            <person name="Kostlbacher S."/>
            <person name="Vangestel C."/>
        </authorList>
    </citation>
    <scope>NUCLEOTIDE SEQUENCE [LARGE SCALE GENOMIC DNA]</scope>
    <source>
        <strain evidence="1">W744_W776</strain>
    </source>
</reference>
<sequence length="173" mass="19029">MLQTRYGLQDGILNPFLRNPQIANPKRILAYPGSFILDLRGPGPIADVNAQCISVGEQEISPRSLILSGVPHPTWPPVFVIPLNFASPKNNILKDKKERVAIIRVLSRTNELKLTKKTSPPPREFIVVVKLILLMKLYQHPSIDSNSPTPIDPSVACADFTCSRLSLSISIGG</sequence>
<organism evidence="1 2">
    <name type="scientific">Oedothorax gibbosus</name>
    <dbReference type="NCBI Taxonomy" id="931172"/>
    <lineage>
        <taxon>Eukaryota</taxon>
        <taxon>Metazoa</taxon>
        <taxon>Ecdysozoa</taxon>
        <taxon>Arthropoda</taxon>
        <taxon>Chelicerata</taxon>
        <taxon>Arachnida</taxon>
        <taxon>Araneae</taxon>
        <taxon>Araneomorphae</taxon>
        <taxon>Entelegynae</taxon>
        <taxon>Araneoidea</taxon>
        <taxon>Linyphiidae</taxon>
        <taxon>Erigoninae</taxon>
        <taxon>Oedothorax</taxon>
    </lineage>
</organism>
<accession>A0AAV6V8L1</accession>
<dbReference type="AlphaFoldDB" id="A0AAV6V8L1"/>
<keyword evidence="2" id="KW-1185">Reference proteome</keyword>
<protein>
    <submittedName>
        <fullName evidence="1">Uncharacterized protein</fullName>
    </submittedName>
</protein>
<dbReference type="Proteomes" id="UP000827092">
    <property type="component" value="Unassembled WGS sequence"/>
</dbReference>
<proteinExistence type="predicted"/>
<evidence type="ECO:0000313" key="2">
    <source>
        <dbReference type="Proteomes" id="UP000827092"/>
    </source>
</evidence>
<gene>
    <name evidence="1" type="ORF">JTE90_007732</name>
</gene>